<sequence>MVHEVAKRACALAALASVVTAQSGGIQTGLRYGENWAPTIKDSSLVAANFPDVNITLRSPAFLNPERVPVRFANGTEGPTDDIELDYFIRNLAQKHEWMTYESAAFQSEEGRAIPYVFLSLPSTNSSSDKLRIYLQAAIHGNEPAADESVLAFLGMMDAEPSWAKSILEKMDIKILPRYNVDGVAYFQRQLASNLDPNREHIKLMRGQSREIKRLIGEWNPHIAIDMHEFTAPTIYGGHYQHASDSLISGGINPNIHPDIRDQLLEFFIPTIGKRLESYGIRWEPYVTGASNRTEGSRIRFTEAVTEARTGRNAVGLTQTISFLLEMRGIRIANQHFQRRVATALIKIQTILELARDNAEKVKAVVEDSRQEFINSDEDIVITDSYVPENRTFTMVDTRNGSVVQAPIDFQRTTPSVANLTRSRPEAYIIPRTWSDVAERLEILGLKVEKLNYEFQRTLDTLTIESSNIDPELYEGTYLNTVTTNSTSREVVLPVGSYYVSTRQQNAALAFIALEPENIDSYVAFNIIPLEAGMEYPVFRIPRE</sequence>
<dbReference type="EMBL" id="CP151262">
    <property type="protein sequence ID" value="WZH45679.1"/>
    <property type="molecule type" value="Genomic_DNA"/>
</dbReference>
<evidence type="ECO:0000256" key="3">
    <source>
        <dbReference type="ARBA" id="ARBA00004613"/>
    </source>
</evidence>
<evidence type="ECO:0000313" key="16">
    <source>
        <dbReference type="EMBL" id="WZH45679.1"/>
    </source>
</evidence>
<evidence type="ECO:0000256" key="7">
    <source>
        <dbReference type="ARBA" id="ARBA00022729"/>
    </source>
</evidence>
<gene>
    <name evidence="16" type="ORF">QYS62_006747</name>
</gene>
<comment type="similarity">
    <text evidence="4 13">Belongs to the peptidase M14 family.</text>
</comment>
<evidence type="ECO:0000256" key="6">
    <source>
        <dbReference type="ARBA" id="ARBA00022670"/>
    </source>
</evidence>
<accession>A0ABZ2WY21</accession>
<dbReference type="PROSITE" id="PS52035">
    <property type="entry name" value="PEPTIDASE_M14"/>
    <property type="match status" value="1"/>
</dbReference>
<keyword evidence="7 14" id="KW-0732">Signal</keyword>
<evidence type="ECO:0000256" key="10">
    <source>
        <dbReference type="ARBA" id="ARBA00023180"/>
    </source>
</evidence>
<evidence type="ECO:0000256" key="13">
    <source>
        <dbReference type="PROSITE-ProRule" id="PRU01379"/>
    </source>
</evidence>
<evidence type="ECO:0000256" key="14">
    <source>
        <dbReference type="SAM" id="SignalP"/>
    </source>
</evidence>
<evidence type="ECO:0000256" key="11">
    <source>
        <dbReference type="ARBA" id="ARBA00041263"/>
    </source>
</evidence>
<dbReference type="InterPro" id="IPR000834">
    <property type="entry name" value="Peptidase_M14"/>
</dbReference>
<evidence type="ECO:0000256" key="9">
    <source>
        <dbReference type="ARBA" id="ARBA00023026"/>
    </source>
</evidence>
<dbReference type="PANTHER" id="PTHR11705:SF83">
    <property type="entry name" value="INACTIVE METALLOCARBOXYPEPTIDASE ECM14"/>
    <property type="match status" value="1"/>
</dbReference>
<keyword evidence="17" id="KW-1185">Reference proteome</keyword>
<evidence type="ECO:0000256" key="4">
    <source>
        <dbReference type="ARBA" id="ARBA00005988"/>
    </source>
</evidence>
<proteinExistence type="inferred from homology"/>
<evidence type="ECO:0000256" key="2">
    <source>
        <dbReference type="ARBA" id="ARBA00003091"/>
    </source>
</evidence>
<evidence type="ECO:0000256" key="5">
    <source>
        <dbReference type="ARBA" id="ARBA00022525"/>
    </source>
</evidence>
<feature type="chain" id="PRO_5045309601" description="Carboxypeptidase M14B" evidence="14">
    <location>
        <begin position="22"/>
        <end position="544"/>
    </location>
</feature>
<protein>
    <recommendedName>
        <fullName evidence="12">Carboxypeptidase M14B</fullName>
    </recommendedName>
    <alternativeName>
        <fullName evidence="11">Carboxypeptidase MCPB</fullName>
    </alternativeName>
</protein>
<evidence type="ECO:0000256" key="8">
    <source>
        <dbReference type="ARBA" id="ARBA00022801"/>
    </source>
</evidence>
<comment type="function">
    <text evidence="2">Extracellular metalloprotease that contributes to pathogenicity.</text>
</comment>
<keyword evidence="5" id="KW-0964">Secreted</keyword>
<feature type="signal peptide" evidence="14">
    <location>
        <begin position="1"/>
        <end position="21"/>
    </location>
</feature>
<keyword evidence="9" id="KW-0843">Virulence</keyword>
<dbReference type="PANTHER" id="PTHR11705">
    <property type="entry name" value="PROTEASE FAMILY M14 CARBOXYPEPTIDASE A,B"/>
    <property type="match status" value="1"/>
</dbReference>
<reference evidence="16 17" key="1">
    <citation type="submission" date="2024-04" db="EMBL/GenBank/DDBJ databases">
        <title>Complete genome sequence of Fusarium acuminatum.</title>
        <authorList>
            <person name="Lan B."/>
        </authorList>
    </citation>
    <scope>NUCLEOTIDE SEQUENCE [LARGE SCALE GENOMIC DNA]</scope>
    <source>
        <strain evidence="16">1A</strain>
    </source>
</reference>
<keyword evidence="10" id="KW-0325">Glycoprotein</keyword>
<feature type="active site" description="Proton donor/acceptor" evidence="13">
    <location>
        <position position="326"/>
    </location>
</feature>
<keyword evidence="8" id="KW-0378">Hydrolase</keyword>
<dbReference type="Pfam" id="PF00246">
    <property type="entry name" value="Peptidase_M14"/>
    <property type="match status" value="1"/>
</dbReference>
<comment type="cofactor">
    <cofactor evidence="1">
        <name>Zn(2+)</name>
        <dbReference type="ChEBI" id="CHEBI:29105"/>
    </cofactor>
</comment>
<evidence type="ECO:0000256" key="1">
    <source>
        <dbReference type="ARBA" id="ARBA00001947"/>
    </source>
</evidence>
<feature type="domain" description="Peptidase M14" evidence="15">
    <location>
        <begin position="78"/>
        <end position="369"/>
    </location>
</feature>
<dbReference type="Proteomes" id="UP001489902">
    <property type="component" value="Chromosome 3"/>
</dbReference>
<evidence type="ECO:0000259" key="15">
    <source>
        <dbReference type="PROSITE" id="PS52035"/>
    </source>
</evidence>
<dbReference type="SUPFAM" id="SSF53187">
    <property type="entry name" value="Zn-dependent exopeptidases"/>
    <property type="match status" value="1"/>
</dbReference>
<comment type="subcellular location">
    <subcellularLocation>
        <location evidence="3">Secreted</location>
    </subcellularLocation>
</comment>
<organism evidence="16 17">
    <name type="scientific">Fusarium acuminatum</name>
    <dbReference type="NCBI Taxonomy" id="5515"/>
    <lineage>
        <taxon>Eukaryota</taxon>
        <taxon>Fungi</taxon>
        <taxon>Dikarya</taxon>
        <taxon>Ascomycota</taxon>
        <taxon>Pezizomycotina</taxon>
        <taxon>Sordariomycetes</taxon>
        <taxon>Hypocreomycetidae</taxon>
        <taxon>Hypocreales</taxon>
        <taxon>Nectriaceae</taxon>
        <taxon>Fusarium</taxon>
        <taxon>Fusarium tricinctum species complex</taxon>
    </lineage>
</organism>
<dbReference type="Gene3D" id="3.40.630.10">
    <property type="entry name" value="Zn peptidases"/>
    <property type="match status" value="1"/>
</dbReference>
<evidence type="ECO:0000256" key="12">
    <source>
        <dbReference type="ARBA" id="ARBA00042017"/>
    </source>
</evidence>
<name>A0ABZ2WY21_9HYPO</name>
<evidence type="ECO:0000313" key="17">
    <source>
        <dbReference type="Proteomes" id="UP001489902"/>
    </source>
</evidence>
<keyword evidence="6" id="KW-0645">Protease</keyword>